<evidence type="ECO:0000313" key="2">
    <source>
        <dbReference type="Proteomes" id="UP000321379"/>
    </source>
</evidence>
<sequence length="78" mass="9069">LKLKAINKIYLNRGPGSFAGIRNSLSIVKAFNLTNNIDYYCYSFQDFKGEEDIKYENIPDLCDKFNIKKNLINPIYLI</sequence>
<dbReference type="SUPFAM" id="SSF53067">
    <property type="entry name" value="Actin-like ATPase domain"/>
    <property type="match status" value="1"/>
</dbReference>
<accession>A0A5C8UFE9</accession>
<dbReference type="Gene3D" id="3.30.420.40">
    <property type="match status" value="1"/>
</dbReference>
<organism evidence="1 2">
    <name type="scientific">Lacisediminihabitans profunda</name>
    <dbReference type="NCBI Taxonomy" id="2594790"/>
    <lineage>
        <taxon>Bacteria</taxon>
        <taxon>Bacillati</taxon>
        <taxon>Actinomycetota</taxon>
        <taxon>Actinomycetes</taxon>
        <taxon>Micrococcales</taxon>
        <taxon>Microbacteriaceae</taxon>
        <taxon>Lacisediminihabitans</taxon>
    </lineage>
</organism>
<reference evidence="1 2" key="1">
    <citation type="submission" date="2019-08" db="EMBL/GenBank/DDBJ databases">
        <title>Bacterial whole genome sequence for Glaciihabitans sp. CHu50b-6-2.</title>
        <authorList>
            <person name="Jin L."/>
        </authorList>
    </citation>
    <scope>NUCLEOTIDE SEQUENCE [LARGE SCALE GENOMIC DNA]</scope>
    <source>
        <strain evidence="1 2">CHu50b-6-2</strain>
    </source>
</reference>
<dbReference type="Proteomes" id="UP000321379">
    <property type="component" value="Unassembled WGS sequence"/>
</dbReference>
<dbReference type="RefSeq" id="WP_222706818.1">
    <property type="nucleotide sequence ID" value="NZ_VRMG01000140.1"/>
</dbReference>
<dbReference type="AlphaFoldDB" id="A0A5C8UFE9"/>
<evidence type="ECO:0000313" key="1">
    <source>
        <dbReference type="EMBL" id="TXN25602.1"/>
    </source>
</evidence>
<keyword evidence="2" id="KW-1185">Reference proteome</keyword>
<feature type="non-terminal residue" evidence="1">
    <location>
        <position position="1"/>
    </location>
</feature>
<gene>
    <name evidence="1" type="ORF">FVP33_19305</name>
</gene>
<dbReference type="InterPro" id="IPR043129">
    <property type="entry name" value="ATPase_NBD"/>
</dbReference>
<proteinExistence type="predicted"/>
<name>A0A5C8UFE9_9MICO</name>
<protein>
    <submittedName>
        <fullName evidence="1">Peptidase M22</fullName>
    </submittedName>
</protein>
<dbReference type="EMBL" id="VRMG01000140">
    <property type="protein sequence ID" value="TXN25602.1"/>
    <property type="molecule type" value="Genomic_DNA"/>
</dbReference>
<comment type="caution">
    <text evidence="1">The sequence shown here is derived from an EMBL/GenBank/DDBJ whole genome shotgun (WGS) entry which is preliminary data.</text>
</comment>